<sequence length="50" mass="5875">MLERRLEMDRGRGVQLKRTLGSWSRRVEGDGLEPPSAGVIRWCWTLYVRT</sequence>
<dbReference type="Proteomes" id="UP001243330">
    <property type="component" value="Unassembled WGS sequence"/>
</dbReference>
<gene>
    <name evidence="1" type="ORF">CCHR01_13199</name>
</gene>
<keyword evidence="2" id="KW-1185">Reference proteome</keyword>
<dbReference type="AlphaFoldDB" id="A0AAD9AEN2"/>
<evidence type="ECO:0000313" key="1">
    <source>
        <dbReference type="EMBL" id="KAK1844144.1"/>
    </source>
</evidence>
<proteinExistence type="predicted"/>
<name>A0AAD9AEN2_9PEZI</name>
<accession>A0AAD9AEN2</accession>
<dbReference type="EMBL" id="JAQOWY010000323">
    <property type="protein sequence ID" value="KAK1844144.1"/>
    <property type="molecule type" value="Genomic_DNA"/>
</dbReference>
<evidence type="ECO:0000313" key="2">
    <source>
        <dbReference type="Proteomes" id="UP001243330"/>
    </source>
</evidence>
<protein>
    <submittedName>
        <fullName evidence="1">Uncharacterized protein</fullName>
    </submittedName>
</protein>
<reference evidence="1" key="1">
    <citation type="submission" date="2023-01" db="EMBL/GenBank/DDBJ databases">
        <title>Colletotrichum chrysophilum M932 genome sequence.</title>
        <authorList>
            <person name="Baroncelli R."/>
        </authorList>
    </citation>
    <scope>NUCLEOTIDE SEQUENCE</scope>
    <source>
        <strain evidence="1">M932</strain>
    </source>
</reference>
<organism evidence="1 2">
    <name type="scientific">Colletotrichum chrysophilum</name>
    <dbReference type="NCBI Taxonomy" id="1836956"/>
    <lineage>
        <taxon>Eukaryota</taxon>
        <taxon>Fungi</taxon>
        <taxon>Dikarya</taxon>
        <taxon>Ascomycota</taxon>
        <taxon>Pezizomycotina</taxon>
        <taxon>Sordariomycetes</taxon>
        <taxon>Hypocreomycetidae</taxon>
        <taxon>Glomerellales</taxon>
        <taxon>Glomerellaceae</taxon>
        <taxon>Colletotrichum</taxon>
        <taxon>Colletotrichum gloeosporioides species complex</taxon>
    </lineage>
</organism>
<comment type="caution">
    <text evidence="1">The sequence shown here is derived from an EMBL/GenBank/DDBJ whole genome shotgun (WGS) entry which is preliminary data.</text>
</comment>